<dbReference type="Pfam" id="PF00275">
    <property type="entry name" value="EPSP_synthase"/>
    <property type="match status" value="1"/>
</dbReference>
<accession>A0ABU7MDV7</accession>
<dbReference type="Proteomes" id="UP001347146">
    <property type="component" value="Unassembled WGS sequence"/>
</dbReference>
<dbReference type="InterPro" id="IPR036968">
    <property type="entry name" value="Enolpyruvate_Tfrase_sf"/>
</dbReference>
<organism evidence="3 4">
    <name type="scientific">Gordonia sesuvii</name>
    <dbReference type="NCBI Taxonomy" id="3116777"/>
    <lineage>
        <taxon>Bacteria</taxon>
        <taxon>Bacillati</taxon>
        <taxon>Actinomycetota</taxon>
        <taxon>Actinomycetes</taxon>
        <taxon>Mycobacteriales</taxon>
        <taxon>Gordoniaceae</taxon>
        <taxon>Gordonia</taxon>
    </lineage>
</organism>
<keyword evidence="4" id="KW-1185">Reference proteome</keyword>
<reference evidence="3 4" key="1">
    <citation type="submission" date="2024-01" db="EMBL/GenBank/DDBJ databases">
        <title>Draft genome sequence of Gordonia sp. LSe1-13.</title>
        <authorList>
            <person name="Suphannarot A."/>
            <person name="Mingma R."/>
        </authorList>
    </citation>
    <scope>NUCLEOTIDE SEQUENCE [LARGE SCALE GENOMIC DNA]</scope>
    <source>
        <strain evidence="3 4">LSe1-13</strain>
    </source>
</reference>
<evidence type="ECO:0000256" key="1">
    <source>
        <dbReference type="ARBA" id="ARBA00022679"/>
    </source>
</evidence>
<evidence type="ECO:0000313" key="3">
    <source>
        <dbReference type="EMBL" id="MEE3851292.1"/>
    </source>
</evidence>
<sequence length="230" mass="23521">MNDTGWWRVPTAAAPVRARVNAPTAGDDTTPDLLVAGAFAAAGLVTGGTVLVRNWPENVPAAEALAVAFADMGGYVVSSSVGLTVTGRSTSGDVDPVTIDLADASGVAPLLLVVASLAGGVSRFVGPADAAALAVVDNLRRLGVRVDVEGGRVTVVPGQAAAGRWESAGDVDVALAGLVAGLVVDGIELTDWAVVENRYRGFTGEWTRMLSADEYLVPGSDLLPHEYVTR</sequence>
<keyword evidence="1" id="KW-0808">Transferase</keyword>
<dbReference type="SUPFAM" id="SSF55205">
    <property type="entry name" value="EPT/RTPC-like"/>
    <property type="match status" value="1"/>
</dbReference>
<gene>
    <name evidence="3" type="ORF">VZC37_13185</name>
</gene>
<comment type="caution">
    <text evidence="3">The sequence shown here is derived from an EMBL/GenBank/DDBJ whole genome shotgun (WGS) entry which is preliminary data.</text>
</comment>
<proteinExistence type="predicted"/>
<evidence type="ECO:0000259" key="2">
    <source>
        <dbReference type="Pfam" id="PF00275"/>
    </source>
</evidence>
<dbReference type="EMBL" id="JAZDUF010000003">
    <property type="protein sequence ID" value="MEE3851292.1"/>
    <property type="molecule type" value="Genomic_DNA"/>
</dbReference>
<dbReference type="InterPro" id="IPR013792">
    <property type="entry name" value="RNA3'P_cycl/enolpyr_Trfase_a/b"/>
</dbReference>
<dbReference type="RefSeq" id="WP_330433004.1">
    <property type="nucleotide sequence ID" value="NZ_JAZDUF010000003.1"/>
</dbReference>
<dbReference type="InterPro" id="IPR001986">
    <property type="entry name" value="Enolpyruvate_Tfrase_dom"/>
</dbReference>
<name>A0ABU7MDV7_9ACTN</name>
<protein>
    <recommendedName>
        <fullName evidence="2">Enolpyruvate transferase domain-containing protein</fullName>
    </recommendedName>
</protein>
<feature type="domain" description="Enolpyruvate transferase" evidence="2">
    <location>
        <begin position="30"/>
        <end position="204"/>
    </location>
</feature>
<evidence type="ECO:0000313" key="4">
    <source>
        <dbReference type="Proteomes" id="UP001347146"/>
    </source>
</evidence>
<dbReference type="Gene3D" id="3.65.10.10">
    <property type="entry name" value="Enolpyruvate transferase domain"/>
    <property type="match status" value="1"/>
</dbReference>